<feature type="region of interest" description="Disordered" evidence="4">
    <location>
        <begin position="1425"/>
        <end position="1452"/>
    </location>
</feature>
<dbReference type="Gene3D" id="2.130.10.30">
    <property type="entry name" value="Regulator of chromosome condensation 1/beta-lactamase-inhibitor protein II"/>
    <property type="match status" value="2"/>
</dbReference>
<feature type="repeat" description="RCC1" evidence="3">
    <location>
        <begin position="175"/>
        <end position="225"/>
    </location>
</feature>
<organism evidence="7 8">
    <name type="scientific">Salmo trutta</name>
    <name type="common">Brown trout</name>
    <dbReference type="NCBI Taxonomy" id="8032"/>
    <lineage>
        <taxon>Eukaryota</taxon>
        <taxon>Metazoa</taxon>
        <taxon>Chordata</taxon>
        <taxon>Craniata</taxon>
        <taxon>Vertebrata</taxon>
        <taxon>Euteleostomi</taxon>
        <taxon>Actinopterygii</taxon>
        <taxon>Neopterygii</taxon>
        <taxon>Teleostei</taxon>
        <taxon>Protacanthopterygii</taxon>
        <taxon>Salmoniformes</taxon>
        <taxon>Salmonidae</taxon>
        <taxon>Salmoninae</taxon>
        <taxon>Salmo</taxon>
    </lineage>
</organism>
<dbReference type="SUPFAM" id="SSF50729">
    <property type="entry name" value="PH domain-like"/>
    <property type="match status" value="1"/>
</dbReference>
<dbReference type="InterPro" id="IPR035899">
    <property type="entry name" value="DBL_dom_sf"/>
</dbReference>
<dbReference type="GO" id="GO:0016197">
    <property type="term" value="P:endosomal transport"/>
    <property type="evidence" value="ECO:0007669"/>
    <property type="project" value="TreeGrafter"/>
</dbReference>
<dbReference type="GeneTree" id="ENSGT00940000155861"/>
<keyword evidence="2" id="KW-0677">Repeat</keyword>
<dbReference type="InterPro" id="IPR000219">
    <property type="entry name" value="DH_dom"/>
</dbReference>
<feature type="repeat" description="RCC1" evidence="3">
    <location>
        <begin position="116"/>
        <end position="174"/>
    </location>
</feature>
<evidence type="ECO:0000256" key="2">
    <source>
        <dbReference type="ARBA" id="ARBA00022737"/>
    </source>
</evidence>
<feature type="repeat" description="RCC1" evidence="3">
    <location>
        <begin position="567"/>
        <end position="619"/>
    </location>
</feature>
<dbReference type="GO" id="GO:0030425">
    <property type="term" value="C:dendrite"/>
    <property type="evidence" value="ECO:0007669"/>
    <property type="project" value="TreeGrafter"/>
</dbReference>
<dbReference type="InterPro" id="IPR059093">
    <property type="entry name" value="HA_Alsin"/>
</dbReference>
<dbReference type="PROSITE" id="PS51205">
    <property type="entry name" value="VPS9"/>
    <property type="match status" value="1"/>
</dbReference>
<dbReference type="Pfam" id="PF00415">
    <property type="entry name" value="RCC1"/>
    <property type="match status" value="4"/>
</dbReference>
<accession>A0A674E7K1</accession>
<dbReference type="PANTHER" id="PTHR46089:SF3">
    <property type="entry name" value="ALSIN"/>
    <property type="match status" value="1"/>
</dbReference>
<dbReference type="Proteomes" id="UP000472277">
    <property type="component" value="Chromosome 39"/>
</dbReference>
<dbReference type="GO" id="GO:0005085">
    <property type="term" value="F:guanyl-nucleotide exchange factor activity"/>
    <property type="evidence" value="ECO:0007669"/>
    <property type="project" value="UniProtKB-KW"/>
</dbReference>
<feature type="region of interest" description="Disordered" evidence="4">
    <location>
        <begin position="275"/>
        <end position="337"/>
    </location>
</feature>
<gene>
    <name evidence="7" type="primary">ALS2</name>
    <name evidence="7" type="synonym">LOC115179869</name>
</gene>
<dbReference type="Pfam" id="PF02493">
    <property type="entry name" value="MORN"/>
    <property type="match status" value="8"/>
</dbReference>
<evidence type="ECO:0000259" key="5">
    <source>
        <dbReference type="PROSITE" id="PS50010"/>
    </source>
</evidence>
<feature type="region of interest" description="Disordered" evidence="4">
    <location>
        <begin position="443"/>
        <end position="466"/>
    </location>
</feature>
<dbReference type="PANTHER" id="PTHR46089">
    <property type="entry name" value="ALSIN HOMOLOG"/>
    <property type="match status" value="1"/>
</dbReference>
<sequence>MCLSDCLLLYVFSSSGEEDSSGERGLLHTWKGYSYSVTPERVLLSRPVLQAALGTRHGVLLVEGGQVYSFGEFPWKQSQVSEVGPLKPVLESALSGQRVVAVAAGSFHSGAVTEDGGVHMWGENSFGQCGLSSLTVVPNPTPVAVLDPDTSPPHTIRVLELACGEQHSLALSAQHEVWAWGSGCQLGLVTTIFPVWKPQKVEHLAGRHVLQVACGAFHSLALVRCQPPQEARRPLPDKCGQCNQLLYTMTDKEDHVIISDGHYCHLGPLLSSHTSASAPGPYPTITDHTDNERGRTVAQNGEVLTTTDSDISAAGTDSDRTVGGVGGAGSQNSPYPDDQAVKEYLKKLSDTSLAEETPPADSLDLLTSDLIPGVMPVTTSSALNSLVSSCASAVGERVVSTYEALSLKKMINYYYPGVGGVAGVPGGVPGGFPGGRAEERVGLEESMQGKKSCSTGDIREEEDEGLSRRLSLPGLLSQVSPRLMRRASRPRVRAVPLTPVGGLPEAGELLPSLQTEVWSWGRGEEGQLGHGDNLPRLQPLCIKCLSSKEVVLVAAGAHHSLALTAQSQVFSWGSNSSGQLGHMGCPTTIPRLAKVRLSEGIRVWDVGAGAQHTLLLADGDCYQPILYYSGQQVRDGAQDAPQDQTEGYSYTQQPVLLPFCMNLGYVSAVFAGGQSCVALADRNVMGFIASLHELAAAERKFYCKLSSVKNHVLRPLLDLGENYPLGPASTVLLQSLARGYSRLCHLTGQHSASLTANLRRRREVKSLVMLEHASIFLDTYTEYCCSVGNFLVMGGFQALAKPSLDFFGKCPELLQRLAESSEENIPLSDLLVALFYLPMRHLHEYGRLLLKLGTCFQVSSVDYQKLQDGCSKFEALALHLKRRRKEAEYTYHFWKSFPGKMTDSLRKPRRRLICESSNKALTLQNSGRFSVNWFILFNDALVHAQFSTHHVFPLATLWVEPILEENTGLYGLKVISPEETFTLLACSSMEKAKWLRSINQAVDQAMRGAGQRAEPPISRTASYTFYKDSRLKEATYEGHWLAGKPDGRGMMKWLDGRIYTGTFKNGLEDGFGDYVIPSKTLNLNDHYQGHWKEGKMHGIGTYKYATGEFYEGSFQDNMRHGHGMLRSGTLNSSSPSVFIGQWVHDKKTGYGVFDDITRGEKYMGMWQDDQRQGTGVIVTQFGLYYEGAFNNNKMQGTGVLLSEDNTTYEGEFSEDWTLNGKGVLTMANGDYFEGSFTGEWSSGLKVTGSFFKPNLYDSDGDKGRALGRLAVRPEEKWRAVFEECWMRLGCEAPGQGENQRAWENIAEALTTSRRQHGDSPEMNLSQTHNRTLGSLEFIPQQHVGPVTMEKYDRIRHYLIKACDTPLHPLGRLMETLVAVYRMTYVGVGANRRLLLQAVNEIMSYLARIFQLVRFLFPDLPEEGGAIPEPSSDPQDKKDSNCADTQLESPKPGRVVSSSALLLPVLLPGLYPPLFTLYVLEKEREDDVYWECVLRLNKQPDMALLAFLGVQHKFWPVSVPVLGEKTEVVSSTKDACFASATETLQQISTTFTPSDKLQVIQLTFEEITKEVMSSLEGNFLWSMDDLFPVFLYVVLRARIRNLGSEVSLIEDLMDPCVQHGEHGIMFTTLKACYYQIQHEKTT</sequence>
<dbReference type="InterPro" id="IPR000408">
    <property type="entry name" value="Reg_chr_condens"/>
</dbReference>
<reference evidence="7" key="2">
    <citation type="submission" date="2025-09" db="UniProtKB">
        <authorList>
            <consortium name="Ensembl"/>
        </authorList>
    </citation>
    <scope>IDENTIFICATION</scope>
</reference>
<feature type="repeat" description="RCC1" evidence="3">
    <location>
        <begin position="515"/>
        <end position="566"/>
    </location>
</feature>
<keyword evidence="1" id="KW-0344">Guanine-nucleotide releasing factor</keyword>
<dbReference type="InterPro" id="IPR051984">
    <property type="entry name" value="Alsin"/>
</dbReference>
<dbReference type="InterPro" id="IPR011993">
    <property type="entry name" value="PH-like_dom_sf"/>
</dbReference>
<dbReference type="PRINTS" id="PR00633">
    <property type="entry name" value="RCCNDNSATION"/>
</dbReference>
<reference evidence="7" key="1">
    <citation type="submission" date="2025-08" db="UniProtKB">
        <authorList>
            <consortium name="Ensembl"/>
        </authorList>
    </citation>
    <scope>IDENTIFICATION</scope>
</reference>
<evidence type="ECO:0000313" key="7">
    <source>
        <dbReference type="Ensembl" id="ENSSTUP00000104040.1"/>
    </source>
</evidence>
<feature type="domain" description="DH" evidence="5">
    <location>
        <begin position="691"/>
        <end position="883"/>
    </location>
</feature>
<dbReference type="Pfam" id="PF02204">
    <property type="entry name" value="VPS9"/>
    <property type="match status" value="1"/>
</dbReference>
<dbReference type="Gene3D" id="2.20.110.10">
    <property type="entry name" value="Histone H3 K4-specific methyltransferase SET7/9 N-terminal domain"/>
    <property type="match status" value="3"/>
</dbReference>
<dbReference type="Gene3D" id="2.30.29.30">
    <property type="entry name" value="Pleckstrin-homology domain (PH domain)/Phosphotyrosine-binding domain (PTB)"/>
    <property type="match status" value="1"/>
</dbReference>
<dbReference type="Pfam" id="PF25383">
    <property type="entry name" value="PH_alsin"/>
    <property type="match status" value="1"/>
</dbReference>
<name>A0A674E7K1_SALTR</name>
<dbReference type="PROSITE" id="PS00626">
    <property type="entry name" value="RCC1_2"/>
    <property type="match status" value="3"/>
</dbReference>
<dbReference type="Pfam" id="PF26202">
    <property type="entry name" value="HA_Alsin"/>
    <property type="match status" value="1"/>
</dbReference>
<dbReference type="Gene3D" id="1.20.900.10">
    <property type="entry name" value="Dbl homology (DH) domain"/>
    <property type="match status" value="1"/>
</dbReference>
<dbReference type="CDD" id="cd13269">
    <property type="entry name" value="PH_alsin"/>
    <property type="match status" value="1"/>
</dbReference>
<proteinExistence type="predicted"/>
<dbReference type="InterPro" id="IPR009091">
    <property type="entry name" value="RCC1/BLIP-II"/>
</dbReference>
<protein>
    <submittedName>
        <fullName evidence="7">Alsin Rho guanine nucleotide exchange factor ALS2</fullName>
    </submittedName>
</protein>
<dbReference type="SUPFAM" id="SSF48065">
    <property type="entry name" value="DBL homology domain (DH-domain)"/>
    <property type="match status" value="1"/>
</dbReference>
<dbReference type="InterPro" id="IPR057248">
    <property type="entry name" value="Alsin-like_PH"/>
</dbReference>
<dbReference type="Gene3D" id="1.20.1050.80">
    <property type="entry name" value="VPS9 domain"/>
    <property type="match status" value="1"/>
</dbReference>
<feature type="repeat" description="RCC1" evidence="3">
    <location>
        <begin position="65"/>
        <end position="115"/>
    </location>
</feature>
<dbReference type="Pfam" id="PF25582">
    <property type="entry name" value="DH_Alsin"/>
    <property type="match status" value="1"/>
</dbReference>
<dbReference type="InterPro" id="IPR037191">
    <property type="entry name" value="VPS9_dom_sf"/>
</dbReference>
<dbReference type="Ensembl" id="ENSSTUT00000111546.1">
    <property type="protein sequence ID" value="ENSSTUP00000104040.1"/>
    <property type="gene ID" value="ENSSTUG00000046283.1"/>
</dbReference>
<dbReference type="InterPro" id="IPR003123">
    <property type="entry name" value="VPS9"/>
</dbReference>
<dbReference type="InterPro" id="IPR003409">
    <property type="entry name" value="MORN"/>
</dbReference>
<evidence type="ECO:0000256" key="1">
    <source>
        <dbReference type="ARBA" id="ARBA00022658"/>
    </source>
</evidence>
<dbReference type="GO" id="GO:0005737">
    <property type="term" value="C:cytoplasm"/>
    <property type="evidence" value="ECO:0007669"/>
    <property type="project" value="TreeGrafter"/>
</dbReference>
<feature type="compositionally biased region" description="Polar residues" evidence="4">
    <location>
        <begin position="297"/>
        <end position="310"/>
    </location>
</feature>
<dbReference type="SMART" id="SM00698">
    <property type="entry name" value="MORN"/>
    <property type="match status" value="8"/>
</dbReference>
<feature type="domain" description="VPS9" evidence="6">
    <location>
        <begin position="1497"/>
        <end position="1641"/>
    </location>
</feature>
<dbReference type="PROSITE" id="PS50010">
    <property type="entry name" value="DH_2"/>
    <property type="match status" value="1"/>
</dbReference>
<evidence type="ECO:0000259" key="6">
    <source>
        <dbReference type="PROSITE" id="PS51205"/>
    </source>
</evidence>
<dbReference type="SUPFAM" id="SSF82185">
    <property type="entry name" value="Histone H3 K4-specific methyltransferase SET7/9 N-terminal domain"/>
    <property type="match status" value="2"/>
</dbReference>
<evidence type="ECO:0000256" key="4">
    <source>
        <dbReference type="SAM" id="MobiDB-lite"/>
    </source>
</evidence>
<dbReference type="SUPFAM" id="SSF109993">
    <property type="entry name" value="VPS9 domain"/>
    <property type="match status" value="1"/>
</dbReference>
<dbReference type="GO" id="GO:0005813">
    <property type="term" value="C:centrosome"/>
    <property type="evidence" value="ECO:0007669"/>
    <property type="project" value="TreeGrafter"/>
</dbReference>
<evidence type="ECO:0000313" key="8">
    <source>
        <dbReference type="Proteomes" id="UP000472277"/>
    </source>
</evidence>
<dbReference type="GO" id="GO:0031267">
    <property type="term" value="F:small GTPase binding"/>
    <property type="evidence" value="ECO:0007669"/>
    <property type="project" value="TreeGrafter"/>
</dbReference>
<dbReference type="PROSITE" id="PS50012">
    <property type="entry name" value="RCC1_3"/>
    <property type="match status" value="5"/>
</dbReference>
<dbReference type="SUPFAM" id="SSF50985">
    <property type="entry name" value="RCC1/BLIP-II"/>
    <property type="match status" value="2"/>
</dbReference>
<keyword evidence="8" id="KW-1185">Reference proteome</keyword>
<evidence type="ECO:0000256" key="3">
    <source>
        <dbReference type="PROSITE-ProRule" id="PRU00235"/>
    </source>
</evidence>